<evidence type="ECO:0000259" key="1">
    <source>
        <dbReference type="Pfam" id="PF07883"/>
    </source>
</evidence>
<feature type="domain" description="Cupin type-2" evidence="1">
    <location>
        <begin position="51"/>
        <end position="124"/>
    </location>
</feature>
<dbReference type="Gene3D" id="2.60.120.10">
    <property type="entry name" value="Jelly Rolls"/>
    <property type="match status" value="1"/>
</dbReference>
<dbReference type="InterPro" id="IPR013096">
    <property type="entry name" value="Cupin_2"/>
</dbReference>
<sequence>MRTVVVFASAALTLVGQVRGVRAEPEWHERVTPAFSAPIPNVSGKSLVSAVVDYPPGAKSPPHRHATSAFVYAFVVSGAIRSQVGDAPAQVYRAGESFSEPPGAHHAISENASDTEPARLLAVFVLDTGDHPLTTPDP</sequence>
<protein>
    <submittedName>
        <fullName evidence="2">Cupin</fullName>
    </submittedName>
</protein>
<dbReference type="Pfam" id="PF07883">
    <property type="entry name" value="Cupin_2"/>
    <property type="match status" value="1"/>
</dbReference>
<dbReference type="InterPro" id="IPR011051">
    <property type="entry name" value="RmlC_Cupin_sf"/>
</dbReference>
<accession>A0ABU7TU96</accession>
<name>A0ABU7TU96_9HYPH</name>
<dbReference type="EMBL" id="MLCA01000014">
    <property type="protein sequence ID" value="MEE7493484.1"/>
    <property type="molecule type" value="Genomic_DNA"/>
</dbReference>
<comment type="caution">
    <text evidence="2">The sequence shown here is derived from an EMBL/GenBank/DDBJ whole genome shotgun (WGS) entry which is preliminary data.</text>
</comment>
<dbReference type="Proteomes" id="UP001355206">
    <property type="component" value="Unassembled WGS sequence"/>
</dbReference>
<keyword evidence="3" id="KW-1185">Reference proteome</keyword>
<dbReference type="CDD" id="cd02234">
    <property type="entry name" value="cupin_BLR7677-like"/>
    <property type="match status" value="1"/>
</dbReference>
<dbReference type="PANTHER" id="PTHR38599">
    <property type="entry name" value="CUPIN DOMAIN PROTEIN (AFU_ORTHOLOGUE AFUA_3G13620)"/>
    <property type="match status" value="1"/>
</dbReference>
<proteinExistence type="predicted"/>
<reference evidence="2 3" key="1">
    <citation type="journal article" date="2012" name="Genet. Mol. Biol.">
        <title>Analysis of 16S rRNA and mxaF genes revealing insights into Methylobacterium niche-specific plant association.</title>
        <authorList>
            <person name="Dourado M.N."/>
            <person name="Andreote F.D."/>
            <person name="Dini-Andreote F."/>
            <person name="Conti R."/>
            <person name="Araujo J.M."/>
            <person name="Araujo W.L."/>
        </authorList>
    </citation>
    <scope>NUCLEOTIDE SEQUENCE [LARGE SCALE GENOMIC DNA]</scope>
    <source>
        <strain evidence="2 3">TC3-10</strain>
    </source>
</reference>
<dbReference type="SUPFAM" id="SSF51182">
    <property type="entry name" value="RmlC-like cupins"/>
    <property type="match status" value="1"/>
</dbReference>
<evidence type="ECO:0000313" key="2">
    <source>
        <dbReference type="EMBL" id="MEE7493484.1"/>
    </source>
</evidence>
<dbReference type="PANTHER" id="PTHR38599:SF1">
    <property type="entry name" value="CUPIN DOMAIN PROTEIN (AFU_ORTHOLOGUE AFUA_3G13620)"/>
    <property type="match status" value="1"/>
</dbReference>
<organism evidence="2 3">
    <name type="scientific">Methylobacterium oryzae</name>
    <dbReference type="NCBI Taxonomy" id="334852"/>
    <lineage>
        <taxon>Bacteria</taxon>
        <taxon>Pseudomonadati</taxon>
        <taxon>Pseudomonadota</taxon>
        <taxon>Alphaproteobacteria</taxon>
        <taxon>Hyphomicrobiales</taxon>
        <taxon>Methylobacteriaceae</taxon>
        <taxon>Methylobacterium</taxon>
    </lineage>
</organism>
<dbReference type="InterPro" id="IPR014710">
    <property type="entry name" value="RmlC-like_jellyroll"/>
</dbReference>
<evidence type="ECO:0000313" key="3">
    <source>
        <dbReference type="Proteomes" id="UP001355206"/>
    </source>
</evidence>
<gene>
    <name evidence="2" type="ORF">MOTC310_24765</name>
</gene>